<organism evidence="5 6">
    <name type="scientific">Anditalea andensis</name>
    <dbReference type="NCBI Taxonomy" id="1048983"/>
    <lineage>
        <taxon>Bacteria</taxon>
        <taxon>Pseudomonadati</taxon>
        <taxon>Bacteroidota</taxon>
        <taxon>Cytophagia</taxon>
        <taxon>Cytophagales</taxon>
        <taxon>Cytophagaceae</taxon>
        <taxon>Anditalea</taxon>
    </lineage>
</organism>
<dbReference type="PANTHER" id="PTHR22953">
    <property type="entry name" value="ACID PHOSPHATASE RELATED"/>
    <property type="match status" value="1"/>
</dbReference>
<feature type="chain" id="PRO_5001697095" evidence="2">
    <location>
        <begin position="28"/>
        <end position="429"/>
    </location>
</feature>
<dbReference type="InterPro" id="IPR039331">
    <property type="entry name" value="PAPs-like"/>
</dbReference>
<dbReference type="InterPro" id="IPR015914">
    <property type="entry name" value="PAPs_N"/>
</dbReference>
<dbReference type="Pfam" id="PF16656">
    <property type="entry name" value="Pur_ac_phosph_N"/>
    <property type="match status" value="1"/>
</dbReference>
<evidence type="ECO:0000313" key="5">
    <source>
        <dbReference type="EMBL" id="KEO72023.1"/>
    </source>
</evidence>
<dbReference type="AlphaFoldDB" id="A0A074KWP3"/>
<evidence type="ECO:0000256" key="2">
    <source>
        <dbReference type="SAM" id="SignalP"/>
    </source>
</evidence>
<comment type="caution">
    <text evidence="5">The sequence shown here is derived from an EMBL/GenBank/DDBJ whole genome shotgun (WGS) entry which is preliminary data.</text>
</comment>
<proteinExistence type="predicted"/>
<keyword evidence="1 2" id="KW-0732">Signal</keyword>
<dbReference type="eggNOG" id="COG1409">
    <property type="taxonomic scope" value="Bacteria"/>
</dbReference>
<reference evidence="5 6" key="1">
    <citation type="submission" date="2014-04" db="EMBL/GenBank/DDBJ databases">
        <title>Characterization and application of a salt tolerant electro-active bacterium.</title>
        <authorList>
            <person name="Yang L."/>
            <person name="Wei S."/>
            <person name="Tay Q.X.M."/>
        </authorList>
    </citation>
    <scope>NUCLEOTIDE SEQUENCE [LARGE SCALE GENOMIC DNA]</scope>
    <source>
        <strain evidence="5 6">LY1</strain>
    </source>
</reference>
<dbReference type="GO" id="GO:0046872">
    <property type="term" value="F:metal ion binding"/>
    <property type="evidence" value="ECO:0007669"/>
    <property type="project" value="InterPro"/>
</dbReference>
<protein>
    <submittedName>
        <fullName evidence="5">Metallophosphoesterase</fullName>
    </submittedName>
</protein>
<dbReference type="PANTHER" id="PTHR22953:SF153">
    <property type="entry name" value="PURPLE ACID PHOSPHATASE"/>
    <property type="match status" value="1"/>
</dbReference>
<dbReference type="STRING" id="1048983.EL17_19090"/>
<dbReference type="GO" id="GO:0003993">
    <property type="term" value="F:acid phosphatase activity"/>
    <property type="evidence" value="ECO:0007669"/>
    <property type="project" value="InterPro"/>
</dbReference>
<dbReference type="Proteomes" id="UP000027821">
    <property type="component" value="Unassembled WGS sequence"/>
</dbReference>
<dbReference type="SUPFAM" id="SSF49363">
    <property type="entry name" value="Purple acid phosphatase, N-terminal domain"/>
    <property type="match status" value="1"/>
</dbReference>
<evidence type="ECO:0000313" key="6">
    <source>
        <dbReference type="Proteomes" id="UP000027821"/>
    </source>
</evidence>
<dbReference type="InterPro" id="IPR029052">
    <property type="entry name" value="Metallo-depent_PP-like"/>
</dbReference>
<feature type="signal peptide" evidence="2">
    <location>
        <begin position="1"/>
        <end position="27"/>
    </location>
</feature>
<sequence>MTINFTHKPTAVLFLIWFIVFQFPAFAQQNQAQDPFIGWFLTWKEDPTSSMVVDWHSFGEEGQTFKIRKEGEAEWREEKGKVLEFPFTSPKRWIHRVELKGLEPDSRYDIQLEGQEAIFYFRTMPTDLRDKSIRIAVGGDTMHDKKNMERTGRQAMSFDPDFVVIGGDLAYANGDPEAVGRWYQWFEAYNNSLIASDGRIVPMLVAIGNHEVQKGYYTSHADFVANDENRLKIAPFFYSLFAFPSHPGYGVLDFGKYLSLFLLDTDHTNAIGGEQTDWLAKNLEDRTDVLHLIPIYHVPGFPSVREYEGAGQKRVREHWVPLFEKNGVRLAFENHDHAYKRTHPIWEEKVNEKGIVYVGDGSWGTSPREVHSANTTWYLKKSQSIRAFTILSLEGRGYSLISVDEYGRVIDTYPNNPLHLRMEVKSETD</sequence>
<dbReference type="InterPro" id="IPR004843">
    <property type="entry name" value="Calcineurin-like_PHP"/>
</dbReference>
<evidence type="ECO:0000256" key="1">
    <source>
        <dbReference type="ARBA" id="ARBA00022729"/>
    </source>
</evidence>
<dbReference type="OrthoDB" id="9809781at2"/>
<accession>A0A074KWP3</accession>
<dbReference type="Gene3D" id="2.60.40.380">
    <property type="entry name" value="Purple acid phosphatase-like, N-terminal"/>
    <property type="match status" value="1"/>
</dbReference>
<dbReference type="RefSeq" id="WP_051720200.1">
    <property type="nucleotide sequence ID" value="NZ_JMIH01000028.1"/>
</dbReference>
<keyword evidence="6" id="KW-1185">Reference proteome</keyword>
<dbReference type="Pfam" id="PF00149">
    <property type="entry name" value="Metallophos"/>
    <property type="match status" value="1"/>
</dbReference>
<feature type="domain" description="Purple acid phosphatase N-terminal" evidence="4">
    <location>
        <begin position="41"/>
        <end position="123"/>
    </location>
</feature>
<dbReference type="EMBL" id="JMIH01000028">
    <property type="protein sequence ID" value="KEO72023.1"/>
    <property type="molecule type" value="Genomic_DNA"/>
</dbReference>
<dbReference type="InterPro" id="IPR008963">
    <property type="entry name" value="Purple_acid_Pase-like_N"/>
</dbReference>
<dbReference type="SUPFAM" id="SSF56300">
    <property type="entry name" value="Metallo-dependent phosphatases"/>
    <property type="match status" value="1"/>
</dbReference>
<name>A0A074KWP3_9BACT</name>
<feature type="domain" description="Calcineurin-like phosphoesterase" evidence="3">
    <location>
        <begin position="134"/>
        <end position="339"/>
    </location>
</feature>
<gene>
    <name evidence="5" type="ORF">EL17_19090</name>
</gene>
<evidence type="ECO:0000259" key="4">
    <source>
        <dbReference type="Pfam" id="PF16656"/>
    </source>
</evidence>
<evidence type="ECO:0000259" key="3">
    <source>
        <dbReference type="Pfam" id="PF00149"/>
    </source>
</evidence>
<dbReference type="Gene3D" id="3.60.21.10">
    <property type="match status" value="1"/>
</dbReference>